<evidence type="ECO:0000313" key="3">
    <source>
        <dbReference type="EMBL" id="MBM7129300.1"/>
    </source>
</evidence>
<evidence type="ECO:0000256" key="2">
    <source>
        <dbReference type="SAM" id="SignalP"/>
    </source>
</evidence>
<feature type="chain" id="PRO_5045050216" evidence="2">
    <location>
        <begin position="30"/>
        <end position="252"/>
    </location>
</feature>
<dbReference type="InterPro" id="IPR021236">
    <property type="entry name" value="Uncharacterised_YfdX"/>
</dbReference>
<protein>
    <submittedName>
        <fullName evidence="3">YfdX family protein</fullName>
    </submittedName>
</protein>
<organism evidence="3 4">
    <name type="scientific">Dyella mobilis</name>
    <dbReference type="NCBI Taxonomy" id="1849582"/>
    <lineage>
        <taxon>Bacteria</taxon>
        <taxon>Pseudomonadati</taxon>
        <taxon>Pseudomonadota</taxon>
        <taxon>Gammaproteobacteria</taxon>
        <taxon>Lysobacterales</taxon>
        <taxon>Rhodanobacteraceae</taxon>
        <taxon>Dyella</taxon>
    </lineage>
</organism>
<dbReference type="Gene3D" id="6.10.250.2140">
    <property type="match status" value="1"/>
</dbReference>
<gene>
    <name evidence="3" type="ORF">ISS99_07170</name>
</gene>
<evidence type="ECO:0000256" key="1">
    <source>
        <dbReference type="SAM" id="MobiDB-lite"/>
    </source>
</evidence>
<keyword evidence="4" id="KW-1185">Reference proteome</keyword>
<reference evidence="3" key="1">
    <citation type="submission" date="2020-10" db="EMBL/GenBank/DDBJ databases">
        <title>Phylogeny of dyella-like bacteria.</title>
        <authorList>
            <person name="Fu J."/>
        </authorList>
    </citation>
    <scope>NUCLEOTIDE SEQUENCE</scope>
    <source>
        <strain evidence="3">DHON07</strain>
    </source>
</reference>
<name>A0ABS2KDQ1_9GAMM</name>
<dbReference type="Gene3D" id="1.20.120.1940">
    <property type="entry name" value="YfdX protein domain"/>
    <property type="match status" value="1"/>
</dbReference>
<dbReference type="EMBL" id="JADIKF010000037">
    <property type="protein sequence ID" value="MBM7129300.1"/>
    <property type="molecule type" value="Genomic_DNA"/>
</dbReference>
<feature type="compositionally biased region" description="Basic and acidic residues" evidence="1">
    <location>
        <begin position="242"/>
        <end position="252"/>
    </location>
</feature>
<dbReference type="Pfam" id="PF10938">
    <property type="entry name" value="YfdX"/>
    <property type="match status" value="1"/>
</dbReference>
<evidence type="ECO:0000313" key="4">
    <source>
        <dbReference type="Proteomes" id="UP001430193"/>
    </source>
</evidence>
<dbReference type="Proteomes" id="UP001430193">
    <property type="component" value="Unassembled WGS sequence"/>
</dbReference>
<proteinExistence type="predicted"/>
<feature type="signal peptide" evidence="2">
    <location>
        <begin position="1"/>
        <end position="29"/>
    </location>
</feature>
<keyword evidence="2" id="KW-0732">Signal</keyword>
<comment type="caution">
    <text evidence="3">The sequence shown here is derived from an EMBL/GenBank/DDBJ whole genome shotgun (WGS) entry which is preliminary data.</text>
</comment>
<sequence>MTPYRAAAVVAITVAAGICASVAADTALAAPDAPQNASARHDLQKLSDQGTQAFQDIETARLAIFNGHPQVAVRLIRRAQQSLIEAEADGTAFDKAEADLHPPPGQTHPAPADNASTTRWLPIGANLSLDTAYQGDPTKIAAVAAADAYLKKGERSRAIETLRLADIDVTYALAVVPVKNIEADVDEAADLLAHGKYYEANLSLKQAQDSVRHDWVDLNAARAEGAATPKNGLKEPVTSSVRDAEPEPSDEK</sequence>
<accession>A0ABS2KDQ1</accession>
<feature type="region of interest" description="Disordered" evidence="1">
    <location>
        <begin position="225"/>
        <end position="252"/>
    </location>
</feature>
<dbReference type="RefSeq" id="WP_204630910.1">
    <property type="nucleotide sequence ID" value="NZ_BSOC01000004.1"/>
</dbReference>